<gene>
    <name evidence="2" type="ORF">B0I35DRAFT_445985</name>
</gene>
<dbReference type="EMBL" id="JAGPNK010000027">
    <property type="protein sequence ID" value="KAH7303962.1"/>
    <property type="molecule type" value="Genomic_DNA"/>
</dbReference>
<dbReference type="SUPFAM" id="SSF56601">
    <property type="entry name" value="beta-lactamase/transpeptidase-like"/>
    <property type="match status" value="1"/>
</dbReference>
<dbReference type="PANTHER" id="PTHR43319">
    <property type="entry name" value="BETA-LACTAMASE-RELATED"/>
    <property type="match status" value="1"/>
</dbReference>
<dbReference type="Gene3D" id="3.40.710.10">
    <property type="entry name" value="DD-peptidase/beta-lactamase superfamily"/>
    <property type="match status" value="1"/>
</dbReference>
<evidence type="ECO:0000313" key="2">
    <source>
        <dbReference type="EMBL" id="KAH7303962.1"/>
    </source>
</evidence>
<sequence>MAPINGNCDERFNSVKALLQGFLEAGDELGVSLAVNLDGEDVVDLFGGYSDTDKRQPWERDTIVNVFSTTKALASLAVLTLVSRGQISVNDKVSKHWPEFSVNGKEDIEVRHLLSHTSGVAGFDEPMKLEDLYDEQGCVEKLEKQAPWWSPGTASGYHSWSFGYLLGELVRRVTGLRMKEFIEREITQPLKADFQLGARESDWHRISTLIPPPPFDFPSPPPESITAKALMNPTMQAEDALTPGWRGAAIASGNGHGNARSIVRIFSEVTLAGKATKSGREPLLSGEIPDVVCQEQSSGMDLTIGMPWRFGVGYAIRGQSNETVLDNWLPPGRICVWGGWGGSLVIMDLDRGLTIGYAMNKMIGEGPSTRLTRQYVKAIYEALGVQI</sequence>
<comment type="caution">
    <text evidence="2">The sequence shown here is derived from an EMBL/GenBank/DDBJ whole genome shotgun (WGS) entry which is preliminary data.</text>
</comment>
<dbReference type="PANTHER" id="PTHR43319:SF3">
    <property type="entry name" value="BETA-LACTAMASE-RELATED DOMAIN-CONTAINING PROTEIN"/>
    <property type="match status" value="1"/>
</dbReference>
<keyword evidence="3" id="KW-1185">Reference proteome</keyword>
<organism evidence="2 3">
    <name type="scientific">Stachybotrys elegans</name>
    <dbReference type="NCBI Taxonomy" id="80388"/>
    <lineage>
        <taxon>Eukaryota</taxon>
        <taxon>Fungi</taxon>
        <taxon>Dikarya</taxon>
        <taxon>Ascomycota</taxon>
        <taxon>Pezizomycotina</taxon>
        <taxon>Sordariomycetes</taxon>
        <taxon>Hypocreomycetidae</taxon>
        <taxon>Hypocreales</taxon>
        <taxon>Stachybotryaceae</taxon>
        <taxon>Stachybotrys</taxon>
    </lineage>
</organism>
<dbReference type="Pfam" id="PF00144">
    <property type="entry name" value="Beta-lactamase"/>
    <property type="match status" value="1"/>
</dbReference>
<protein>
    <submittedName>
        <fullName evidence="2">Beta-lactamase</fullName>
    </submittedName>
</protein>
<proteinExistence type="predicted"/>
<feature type="domain" description="Beta-lactamase-related" evidence="1">
    <location>
        <begin position="16"/>
        <end position="370"/>
    </location>
</feature>
<dbReference type="InterPro" id="IPR001466">
    <property type="entry name" value="Beta-lactam-related"/>
</dbReference>
<dbReference type="AlphaFoldDB" id="A0A8K0SI50"/>
<dbReference type="OrthoDB" id="5946976at2759"/>
<reference evidence="2" key="1">
    <citation type="journal article" date="2021" name="Nat. Commun.">
        <title>Genetic determinants of endophytism in the Arabidopsis root mycobiome.</title>
        <authorList>
            <person name="Mesny F."/>
            <person name="Miyauchi S."/>
            <person name="Thiergart T."/>
            <person name="Pickel B."/>
            <person name="Atanasova L."/>
            <person name="Karlsson M."/>
            <person name="Huettel B."/>
            <person name="Barry K.W."/>
            <person name="Haridas S."/>
            <person name="Chen C."/>
            <person name="Bauer D."/>
            <person name="Andreopoulos W."/>
            <person name="Pangilinan J."/>
            <person name="LaButti K."/>
            <person name="Riley R."/>
            <person name="Lipzen A."/>
            <person name="Clum A."/>
            <person name="Drula E."/>
            <person name="Henrissat B."/>
            <person name="Kohler A."/>
            <person name="Grigoriev I.V."/>
            <person name="Martin F.M."/>
            <person name="Hacquard S."/>
        </authorList>
    </citation>
    <scope>NUCLEOTIDE SEQUENCE</scope>
    <source>
        <strain evidence="2">MPI-CAGE-CH-0235</strain>
    </source>
</reference>
<dbReference type="InterPro" id="IPR052907">
    <property type="entry name" value="Beta-lactamase/esterase"/>
</dbReference>
<dbReference type="InterPro" id="IPR012338">
    <property type="entry name" value="Beta-lactam/transpept-like"/>
</dbReference>
<dbReference type="Proteomes" id="UP000813444">
    <property type="component" value="Unassembled WGS sequence"/>
</dbReference>
<evidence type="ECO:0000259" key="1">
    <source>
        <dbReference type="Pfam" id="PF00144"/>
    </source>
</evidence>
<evidence type="ECO:0000313" key="3">
    <source>
        <dbReference type="Proteomes" id="UP000813444"/>
    </source>
</evidence>
<accession>A0A8K0SI50</accession>
<name>A0A8K0SI50_9HYPO</name>